<protein>
    <submittedName>
        <fullName evidence="1">Uncharacterized protein</fullName>
    </submittedName>
</protein>
<evidence type="ECO:0000313" key="1">
    <source>
        <dbReference type="EMBL" id="ETN82747.1"/>
    </source>
</evidence>
<proteinExistence type="predicted"/>
<dbReference type="EMBL" id="KI658396">
    <property type="protein sequence ID" value="ETN82747.1"/>
    <property type="molecule type" value="Genomic_DNA"/>
</dbReference>
<dbReference type="Proteomes" id="UP000053676">
    <property type="component" value="Unassembled WGS sequence"/>
</dbReference>
<dbReference type="AlphaFoldDB" id="W2TP30"/>
<organism evidence="1 2">
    <name type="scientific">Necator americanus</name>
    <name type="common">Human hookworm</name>
    <dbReference type="NCBI Taxonomy" id="51031"/>
    <lineage>
        <taxon>Eukaryota</taxon>
        <taxon>Metazoa</taxon>
        <taxon>Ecdysozoa</taxon>
        <taxon>Nematoda</taxon>
        <taxon>Chromadorea</taxon>
        <taxon>Rhabditida</taxon>
        <taxon>Rhabditina</taxon>
        <taxon>Rhabditomorpha</taxon>
        <taxon>Strongyloidea</taxon>
        <taxon>Ancylostomatidae</taxon>
        <taxon>Bunostominae</taxon>
        <taxon>Necator</taxon>
    </lineage>
</organism>
<gene>
    <name evidence="1" type="ORF">NECAME_17642</name>
</gene>
<name>W2TP30_NECAM</name>
<keyword evidence="2" id="KW-1185">Reference proteome</keyword>
<sequence length="40" mass="4431">MVIIVNQYDCMKLSFSSSVPPSTSFTAFSGFLVLLQPIFD</sequence>
<dbReference type="KEGG" id="nai:NECAME_17642"/>
<reference evidence="2" key="1">
    <citation type="journal article" date="2014" name="Nat. Genet.">
        <title>Genome of the human hookworm Necator americanus.</title>
        <authorList>
            <person name="Tang Y.T."/>
            <person name="Gao X."/>
            <person name="Rosa B.A."/>
            <person name="Abubucker S."/>
            <person name="Hallsworth-Pepin K."/>
            <person name="Martin J."/>
            <person name="Tyagi R."/>
            <person name="Heizer E."/>
            <person name="Zhang X."/>
            <person name="Bhonagiri-Palsikar V."/>
            <person name="Minx P."/>
            <person name="Warren W.C."/>
            <person name="Wang Q."/>
            <person name="Zhan B."/>
            <person name="Hotez P.J."/>
            <person name="Sternberg P.W."/>
            <person name="Dougall A."/>
            <person name="Gaze S.T."/>
            <person name="Mulvenna J."/>
            <person name="Sotillo J."/>
            <person name="Ranganathan S."/>
            <person name="Rabelo E.M."/>
            <person name="Wilson R.K."/>
            <person name="Felgner P.L."/>
            <person name="Bethony J."/>
            <person name="Hawdon J.M."/>
            <person name="Gasser R.B."/>
            <person name="Loukas A."/>
            <person name="Mitreva M."/>
        </authorList>
    </citation>
    <scope>NUCLEOTIDE SEQUENCE [LARGE SCALE GENOMIC DNA]</scope>
</reference>
<accession>W2TP30</accession>
<evidence type="ECO:0000313" key="2">
    <source>
        <dbReference type="Proteomes" id="UP000053676"/>
    </source>
</evidence>